<evidence type="ECO:0000313" key="2">
    <source>
        <dbReference type="Proteomes" id="UP000006038"/>
    </source>
</evidence>
<dbReference type="Gramene" id="OB02G12450.1">
    <property type="protein sequence ID" value="OB02G12450.1"/>
    <property type="gene ID" value="OB02G12450"/>
</dbReference>
<sequence>MQDSSFCWKLKTHSLMVESKVNCCSKSPEASYHLCLIWQESLQFVLHGKALMAN</sequence>
<proteinExistence type="predicted"/>
<evidence type="ECO:0000313" key="1">
    <source>
        <dbReference type="EnsemblPlants" id="OB02G12450.1"/>
    </source>
</evidence>
<dbReference type="Proteomes" id="UP000006038">
    <property type="component" value="Unassembled WGS sequence"/>
</dbReference>
<protein>
    <submittedName>
        <fullName evidence="1">Uncharacterized protein</fullName>
    </submittedName>
</protein>
<keyword evidence="2" id="KW-1185">Reference proteome</keyword>
<dbReference type="AlphaFoldDB" id="J3L9C8"/>
<name>J3L9C8_ORYBR</name>
<dbReference type="EnsemblPlants" id="OB02G12450.1">
    <property type="protein sequence ID" value="OB02G12450.1"/>
    <property type="gene ID" value="OB02G12450"/>
</dbReference>
<dbReference type="HOGENOM" id="CLU_3053568_0_0_1"/>
<organism evidence="1">
    <name type="scientific">Oryza brachyantha</name>
    <name type="common">malo sina</name>
    <dbReference type="NCBI Taxonomy" id="4533"/>
    <lineage>
        <taxon>Eukaryota</taxon>
        <taxon>Viridiplantae</taxon>
        <taxon>Streptophyta</taxon>
        <taxon>Embryophyta</taxon>
        <taxon>Tracheophyta</taxon>
        <taxon>Spermatophyta</taxon>
        <taxon>Magnoliopsida</taxon>
        <taxon>Liliopsida</taxon>
        <taxon>Poales</taxon>
        <taxon>Poaceae</taxon>
        <taxon>BOP clade</taxon>
        <taxon>Oryzoideae</taxon>
        <taxon>Oryzeae</taxon>
        <taxon>Oryzinae</taxon>
        <taxon>Oryza</taxon>
    </lineage>
</organism>
<accession>J3L9C8</accession>
<reference evidence="1" key="1">
    <citation type="submission" date="2013-04" db="UniProtKB">
        <authorList>
            <consortium name="EnsemblPlants"/>
        </authorList>
    </citation>
    <scope>IDENTIFICATION</scope>
</reference>